<keyword evidence="4" id="KW-1185">Reference proteome</keyword>
<reference evidence="3" key="1">
    <citation type="submission" date="2021-07" db="EMBL/GenBank/DDBJ databases">
        <authorList>
            <person name="Catto M.A."/>
            <person name="Jacobson A."/>
            <person name="Kennedy G."/>
            <person name="Labadie P."/>
            <person name="Hunt B.G."/>
            <person name="Srinivasan R."/>
        </authorList>
    </citation>
    <scope>NUCLEOTIDE SEQUENCE</scope>
    <source>
        <strain evidence="3">PL_HMW_Pooled</strain>
        <tissue evidence="3">Head</tissue>
    </source>
</reference>
<name>A0AAE1HVS1_9NEOP</name>
<evidence type="ECO:0000256" key="2">
    <source>
        <dbReference type="SAM" id="SignalP"/>
    </source>
</evidence>
<dbReference type="PANTHER" id="PTHR31912:SF34">
    <property type="entry name" value="NOTOCHORD-RELATED PROTEIN"/>
    <property type="match status" value="1"/>
</dbReference>
<evidence type="ECO:0000313" key="3">
    <source>
        <dbReference type="EMBL" id="KAK3928349.1"/>
    </source>
</evidence>
<dbReference type="PANTHER" id="PTHR31912">
    <property type="entry name" value="IP13529P"/>
    <property type="match status" value="1"/>
</dbReference>
<evidence type="ECO:0000256" key="1">
    <source>
        <dbReference type="SAM" id="MobiDB-lite"/>
    </source>
</evidence>
<dbReference type="AlphaFoldDB" id="A0AAE1HVS1"/>
<feature type="region of interest" description="Disordered" evidence="1">
    <location>
        <begin position="89"/>
        <end position="158"/>
    </location>
</feature>
<gene>
    <name evidence="3" type="ORF">KUF71_016596</name>
</gene>
<dbReference type="Proteomes" id="UP001219518">
    <property type="component" value="Unassembled WGS sequence"/>
</dbReference>
<evidence type="ECO:0000313" key="4">
    <source>
        <dbReference type="Proteomes" id="UP001219518"/>
    </source>
</evidence>
<sequence>MSLPSHLLISILLFIGGIEKNPGPARICRTCKSELNSVQEYFDHHIVVHSTSCVPCLNGNCHYQASTRPALQTHLTRCPLKPNPNIAHANLLHDGSSTHSAPANLQMPGPSRPSTPANVPTPGPSRPSTPANVQMPGPSRTSITKKLLQPGPMPNPDPYPPRVVKDAVLQFYVELEGEHVLPSSTVQTISEKISKFSEMSHHSLKRTLVKELMSLGIENDSIASVVNKTFLSDPVFNMHHKQDVEQVSSIYLRKKLMKERLPYVSPVEVFLGRDESGKPKLGHRVSVKETLEILLRDPKVKAEILKSFDFEPSEDGVLRDFTDGSAFREHLKIHKKCIHLILFQDAFEHNPFGPSKGKYKTIGMYYVIGNFSPEFRSKVDKILLAFLLLERHLQTTESEHLNGCDKLKEVFESFINEMKTMQSEGLTVDGEKIPVCVLFIAGDNLGSHQIGSFVQSFTADYCCRFCPMNIKDFKKEPWTCLELRTPEQYDECVVRAHEKWTALKTKSLQQHQRKKELQAERGEKVSKTMVSKNALKKLRSTHHLGVKPISSAFNSLPHYHVCKDGLPSCLAHDLYQGCIDTALIKILQHFIEGKQWFNLETLNRRITTFECKCADADDAPTSISNFDGVKGHACETWTFVRLLPFMIEDLIQDKDDEYWKLYLLLKEVCEYVCAPQIKVQQVAHLDHLIQLYLCKVKEILPDSLTPKSHFLRHYPTLILRYGPLIRLFTMRFESKHVFFKKVAKMCHNYTNITLTQAEKYMYRFASDQVNGLIPPDVVCRNAGETVSANDLQQEIFHALPQPFDFSQVTSPKELEYKGTKFKENVFMILDRYDLVHLTVGCIERILLLSDMSVLLCLREYVALNSFKGYFFLDEEQRVTVRRIDSLPDHFPLPTYLHGGKQCLSLKHSLMFL</sequence>
<proteinExistence type="predicted"/>
<accession>A0AAE1HVS1</accession>
<keyword evidence="2" id="KW-0732">Signal</keyword>
<dbReference type="EMBL" id="JAHWGI010001327">
    <property type="protein sequence ID" value="KAK3928349.1"/>
    <property type="molecule type" value="Genomic_DNA"/>
</dbReference>
<organism evidence="3 4">
    <name type="scientific">Frankliniella fusca</name>
    <dbReference type="NCBI Taxonomy" id="407009"/>
    <lineage>
        <taxon>Eukaryota</taxon>
        <taxon>Metazoa</taxon>
        <taxon>Ecdysozoa</taxon>
        <taxon>Arthropoda</taxon>
        <taxon>Hexapoda</taxon>
        <taxon>Insecta</taxon>
        <taxon>Pterygota</taxon>
        <taxon>Neoptera</taxon>
        <taxon>Paraneoptera</taxon>
        <taxon>Thysanoptera</taxon>
        <taxon>Terebrantia</taxon>
        <taxon>Thripoidea</taxon>
        <taxon>Thripidae</taxon>
        <taxon>Frankliniella</taxon>
    </lineage>
</organism>
<feature type="chain" id="PRO_5042256364" evidence="2">
    <location>
        <begin position="21"/>
        <end position="912"/>
    </location>
</feature>
<comment type="caution">
    <text evidence="3">The sequence shown here is derived from an EMBL/GenBank/DDBJ whole genome shotgun (WGS) entry which is preliminary data.</text>
</comment>
<feature type="signal peptide" evidence="2">
    <location>
        <begin position="1"/>
        <end position="20"/>
    </location>
</feature>
<protein>
    <submittedName>
        <fullName evidence="3">Kelch repeat and BTB domain-containing protein 8</fullName>
    </submittedName>
</protein>
<reference evidence="3" key="2">
    <citation type="journal article" date="2023" name="BMC Genomics">
        <title>Pest status, molecular evolution, and epigenetic factors derived from the genome assembly of Frankliniella fusca, a thysanopteran phytovirus vector.</title>
        <authorList>
            <person name="Catto M.A."/>
            <person name="Labadie P.E."/>
            <person name="Jacobson A.L."/>
            <person name="Kennedy G.G."/>
            <person name="Srinivasan R."/>
            <person name="Hunt B.G."/>
        </authorList>
    </citation>
    <scope>NUCLEOTIDE SEQUENCE</scope>
    <source>
        <strain evidence="3">PL_HMW_Pooled</strain>
    </source>
</reference>